<dbReference type="SMART" id="SM00345">
    <property type="entry name" value="HTH_GNTR"/>
    <property type="match status" value="1"/>
</dbReference>
<dbReference type="Gene3D" id="3.40.1410.10">
    <property type="entry name" value="Chorismate lyase-like"/>
    <property type="match status" value="1"/>
</dbReference>
<dbReference type="PANTHER" id="PTHR44846:SF17">
    <property type="entry name" value="GNTR-FAMILY TRANSCRIPTIONAL REGULATOR"/>
    <property type="match status" value="1"/>
</dbReference>
<dbReference type="SMART" id="SM00866">
    <property type="entry name" value="UTRA"/>
    <property type="match status" value="1"/>
</dbReference>
<dbReference type="PROSITE" id="PS50949">
    <property type="entry name" value="HTH_GNTR"/>
    <property type="match status" value="1"/>
</dbReference>
<evidence type="ECO:0000313" key="7">
    <source>
        <dbReference type="Proteomes" id="UP001501020"/>
    </source>
</evidence>
<dbReference type="InterPro" id="IPR000524">
    <property type="entry name" value="Tscrpt_reg_HTH_GntR"/>
</dbReference>
<evidence type="ECO:0000313" key="6">
    <source>
        <dbReference type="EMBL" id="GAA2148449.1"/>
    </source>
</evidence>
<comment type="caution">
    <text evidence="6">The sequence shown here is derived from an EMBL/GenBank/DDBJ whole genome shotgun (WGS) entry which is preliminary data.</text>
</comment>
<evidence type="ECO:0000259" key="5">
    <source>
        <dbReference type="PROSITE" id="PS50949"/>
    </source>
</evidence>
<dbReference type="InterPro" id="IPR028978">
    <property type="entry name" value="Chorismate_lyase_/UTRA_dom_sf"/>
</dbReference>
<evidence type="ECO:0000256" key="3">
    <source>
        <dbReference type="ARBA" id="ARBA00023163"/>
    </source>
</evidence>
<dbReference type="Pfam" id="PF07702">
    <property type="entry name" value="UTRA"/>
    <property type="match status" value="1"/>
</dbReference>
<keyword evidence="2" id="KW-0238">DNA-binding</keyword>
<dbReference type="Gene3D" id="1.10.10.10">
    <property type="entry name" value="Winged helix-like DNA-binding domain superfamily/Winged helix DNA-binding domain"/>
    <property type="match status" value="1"/>
</dbReference>
<feature type="region of interest" description="Disordered" evidence="4">
    <location>
        <begin position="1"/>
        <end position="36"/>
    </location>
</feature>
<reference evidence="7" key="1">
    <citation type="journal article" date="2019" name="Int. J. Syst. Evol. Microbiol.">
        <title>The Global Catalogue of Microorganisms (GCM) 10K type strain sequencing project: providing services to taxonomists for standard genome sequencing and annotation.</title>
        <authorList>
            <consortium name="The Broad Institute Genomics Platform"/>
            <consortium name="The Broad Institute Genome Sequencing Center for Infectious Disease"/>
            <person name="Wu L."/>
            <person name="Ma J."/>
        </authorList>
    </citation>
    <scope>NUCLEOTIDE SEQUENCE [LARGE SCALE GENOMIC DNA]</scope>
    <source>
        <strain evidence="7">JCM 13850</strain>
    </source>
</reference>
<keyword evidence="1" id="KW-0805">Transcription regulation</keyword>
<dbReference type="EMBL" id="BAAAMR010000049">
    <property type="protein sequence ID" value="GAA2148449.1"/>
    <property type="molecule type" value="Genomic_DNA"/>
</dbReference>
<sequence>MGRVGRTGRRAGEKGDGMDGTPRARRGEWVSSRPRAERARQAADVLRQQITGGAFPGGALPDERELGERLGASRNAVREALALLRAEGLVTRRRGVGTTVVAAKHGHGLDRLAGLAEALTGHGTVANEVREIGRVPVPPPAVAARLGLAPGAGAVRIERLRRLEGEPLSLDTTYLPGDIGEGLLSRPDLARDLAGRDLFGLVEEVAGQPLGRAEVQVHAVAAAAGTAALLGVPAGAAIFSIDRLAHLADGRPVDSEAVHIRADRLTLRATLYRAPAPPGA</sequence>
<dbReference type="CDD" id="cd07377">
    <property type="entry name" value="WHTH_GntR"/>
    <property type="match status" value="1"/>
</dbReference>
<dbReference type="SUPFAM" id="SSF46785">
    <property type="entry name" value="Winged helix' DNA-binding domain"/>
    <property type="match status" value="1"/>
</dbReference>
<dbReference type="RefSeq" id="WP_344272031.1">
    <property type="nucleotide sequence ID" value="NZ_BAAAMR010000049.1"/>
</dbReference>
<dbReference type="InterPro" id="IPR036390">
    <property type="entry name" value="WH_DNA-bd_sf"/>
</dbReference>
<keyword evidence="3" id="KW-0804">Transcription</keyword>
<feature type="domain" description="HTH gntR-type" evidence="5">
    <location>
        <begin position="36"/>
        <end position="103"/>
    </location>
</feature>
<organism evidence="6 7">
    <name type="scientific">Actinomadura napierensis</name>
    <dbReference type="NCBI Taxonomy" id="267854"/>
    <lineage>
        <taxon>Bacteria</taxon>
        <taxon>Bacillati</taxon>
        <taxon>Actinomycetota</taxon>
        <taxon>Actinomycetes</taxon>
        <taxon>Streptosporangiales</taxon>
        <taxon>Thermomonosporaceae</taxon>
        <taxon>Actinomadura</taxon>
    </lineage>
</organism>
<dbReference type="Proteomes" id="UP001501020">
    <property type="component" value="Unassembled WGS sequence"/>
</dbReference>
<evidence type="ECO:0000256" key="2">
    <source>
        <dbReference type="ARBA" id="ARBA00023125"/>
    </source>
</evidence>
<evidence type="ECO:0000256" key="1">
    <source>
        <dbReference type="ARBA" id="ARBA00023015"/>
    </source>
</evidence>
<accession>A0ABP5LP32</accession>
<dbReference type="Pfam" id="PF00392">
    <property type="entry name" value="GntR"/>
    <property type="match status" value="1"/>
</dbReference>
<proteinExistence type="predicted"/>
<keyword evidence="7" id="KW-1185">Reference proteome</keyword>
<dbReference type="SUPFAM" id="SSF64288">
    <property type="entry name" value="Chorismate lyase-like"/>
    <property type="match status" value="1"/>
</dbReference>
<dbReference type="InterPro" id="IPR011663">
    <property type="entry name" value="UTRA"/>
</dbReference>
<protein>
    <submittedName>
        <fullName evidence="6">GntR family transcriptional regulator</fullName>
    </submittedName>
</protein>
<dbReference type="PRINTS" id="PR00035">
    <property type="entry name" value="HTHGNTR"/>
</dbReference>
<evidence type="ECO:0000256" key="4">
    <source>
        <dbReference type="SAM" id="MobiDB-lite"/>
    </source>
</evidence>
<gene>
    <name evidence="6" type="ORF">GCM10009727_51360</name>
</gene>
<name>A0ABP5LP32_9ACTN</name>
<dbReference type="InterPro" id="IPR050679">
    <property type="entry name" value="Bact_HTH_transcr_reg"/>
</dbReference>
<dbReference type="InterPro" id="IPR036388">
    <property type="entry name" value="WH-like_DNA-bd_sf"/>
</dbReference>
<dbReference type="PANTHER" id="PTHR44846">
    <property type="entry name" value="MANNOSYL-D-GLYCERATE TRANSPORT/METABOLISM SYSTEM REPRESSOR MNGR-RELATED"/>
    <property type="match status" value="1"/>
</dbReference>